<dbReference type="InterPro" id="IPR036388">
    <property type="entry name" value="WH-like_DNA-bd_sf"/>
</dbReference>
<evidence type="ECO:0000256" key="4">
    <source>
        <dbReference type="ARBA" id="ARBA00023163"/>
    </source>
</evidence>
<dbReference type="PROSITE" id="PS50931">
    <property type="entry name" value="HTH_LYSR"/>
    <property type="match status" value="1"/>
</dbReference>
<sequence length="297" mass="32904">MPRDNFADLLAFIAVARERSFTRAAARLGVSQSALSYTVRALETRLGVRLLTRTTRSVSPTEAGERLLRNLAPRFDEIEAELSAVAELRDKPAGTVRINATDYVIRTLLWPKLSPMLRDYPDLKVEFVTDYGLSDIVAERFDIGVRLGDQVAKDMIAVRISPDLKMAIVGAPAYFAQRARPVVPRDLVAHDCINLRLPTHGALYAWELAKDGDTLQVRVDGQVTFNGTYEMLDAALDGYGLAYVPADLAAPHVAAGRLDSVLDDWCPTFPGHHLYYPSRRQSSRALALIVDALRERA</sequence>
<evidence type="ECO:0000256" key="3">
    <source>
        <dbReference type="ARBA" id="ARBA00023125"/>
    </source>
</evidence>
<dbReference type="SUPFAM" id="SSF53850">
    <property type="entry name" value="Periplasmic binding protein-like II"/>
    <property type="match status" value="1"/>
</dbReference>
<dbReference type="EMBL" id="LPJX01000048">
    <property type="protein sequence ID" value="KWF62845.1"/>
    <property type="molecule type" value="Genomic_DNA"/>
</dbReference>
<dbReference type="RefSeq" id="WP_060299492.1">
    <property type="nucleotide sequence ID" value="NZ_LPJX01000048.1"/>
</dbReference>
<dbReference type="InterPro" id="IPR000847">
    <property type="entry name" value="LysR_HTH_N"/>
</dbReference>
<dbReference type="CDD" id="cd08474">
    <property type="entry name" value="PBP2_CrgA_like_5"/>
    <property type="match status" value="1"/>
</dbReference>
<dbReference type="GO" id="GO:0006351">
    <property type="term" value="P:DNA-templated transcription"/>
    <property type="evidence" value="ECO:0007669"/>
    <property type="project" value="TreeGrafter"/>
</dbReference>
<keyword evidence="3" id="KW-0238">DNA-binding</keyword>
<dbReference type="FunFam" id="3.40.190.290:FF:000012">
    <property type="entry name" value="Transcriptional regulator, LysR family"/>
    <property type="match status" value="1"/>
</dbReference>
<dbReference type="PRINTS" id="PR00039">
    <property type="entry name" value="HTHLYSR"/>
</dbReference>
<reference evidence="6 7" key="1">
    <citation type="submission" date="2015-11" db="EMBL/GenBank/DDBJ databases">
        <title>Expanding the genomic diversity of Burkholderia species for the development of highly accurate diagnostics.</title>
        <authorList>
            <person name="Sahl J."/>
            <person name="Keim P."/>
            <person name="Wagner D."/>
        </authorList>
    </citation>
    <scope>NUCLEOTIDE SEQUENCE [LARGE SCALE GENOMIC DNA]</scope>
    <source>
        <strain evidence="6 7">MSMB574WGS</strain>
    </source>
</reference>
<dbReference type="Proteomes" id="UP000061512">
    <property type="component" value="Unassembled WGS sequence"/>
</dbReference>
<name>A0A132EXG2_9BURK</name>
<comment type="similarity">
    <text evidence="1">Belongs to the LysR transcriptional regulatory family.</text>
</comment>
<organism evidence="6 7">
    <name type="scientific">Burkholderia pseudomultivorans</name>
    <dbReference type="NCBI Taxonomy" id="1207504"/>
    <lineage>
        <taxon>Bacteria</taxon>
        <taxon>Pseudomonadati</taxon>
        <taxon>Pseudomonadota</taxon>
        <taxon>Betaproteobacteria</taxon>
        <taxon>Burkholderiales</taxon>
        <taxon>Burkholderiaceae</taxon>
        <taxon>Burkholderia</taxon>
        <taxon>Burkholderia cepacia complex</taxon>
    </lineage>
</organism>
<dbReference type="GO" id="GO:0043565">
    <property type="term" value="F:sequence-specific DNA binding"/>
    <property type="evidence" value="ECO:0007669"/>
    <property type="project" value="TreeGrafter"/>
</dbReference>
<evidence type="ECO:0000313" key="7">
    <source>
        <dbReference type="Proteomes" id="UP000061512"/>
    </source>
</evidence>
<comment type="caution">
    <text evidence="6">The sequence shown here is derived from an EMBL/GenBank/DDBJ whole genome shotgun (WGS) entry which is preliminary data.</text>
</comment>
<evidence type="ECO:0000256" key="1">
    <source>
        <dbReference type="ARBA" id="ARBA00009437"/>
    </source>
</evidence>
<dbReference type="InterPro" id="IPR005119">
    <property type="entry name" value="LysR_subst-bd"/>
</dbReference>
<dbReference type="Gene3D" id="1.10.10.10">
    <property type="entry name" value="Winged helix-like DNA-binding domain superfamily/Winged helix DNA-binding domain"/>
    <property type="match status" value="1"/>
</dbReference>
<dbReference type="PANTHER" id="PTHR30537:SF1">
    <property type="entry name" value="HTH-TYPE TRANSCRIPTIONAL REGULATOR PGRR"/>
    <property type="match status" value="1"/>
</dbReference>
<dbReference type="Pfam" id="PF00126">
    <property type="entry name" value="HTH_1"/>
    <property type="match status" value="1"/>
</dbReference>
<dbReference type="GO" id="GO:0003700">
    <property type="term" value="F:DNA-binding transcription factor activity"/>
    <property type="evidence" value="ECO:0007669"/>
    <property type="project" value="InterPro"/>
</dbReference>
<keyword evidence="4" id="KW-0804">Transcription</keyword>
<dbReference type="InterPro" id="IPR036390">
    <property type="entry name" value="WH_DNA-bd_sf"/>
</dbReference>
<dbReference type="AlphaFoldDB" id="A0A132EXG2"/>
<dbReference type="InterPro" id="IPR058163">
    <property type="entry name" value="LysR-type_TF_proteobact-type"/>
</dbReference>
<dbReference type="SUPFAM" id="SSF46785">
    <property type="entry name" value="Winged helix' DNA-binding domain"/>
    <property type="match status" value="1"/>
</dbReference>
<gene>
    <name evidence="6" type="ORF">WT57_23710</name>
</gene>
<proteinExistence type="inferred from homology"/>
<evidence type="ECO:0000313" key="6">
    <source>
        <dbReference type="EMBL" id="KWF62845.1"/>
    </source>
</evidence>
<evidence type="ECO:0000256" key="2">
    <source>
        <dbReference type="ARBA" id="ARBA00023015"/>
    </source>
</evidence>
<keyword evidence="2" id="KW-0805">Transcription regulation</keyword>
<evidence type="ECO:0000259" key="5">
    <source>
        <dbReference type="PROSITE" id="PS50931"/>
    </source>
</evidence>
<dbReference type="Pfam" id="PF03466">
    <property type="entry name" value="LysR_substrate"/>
    <property type="match status" value="1"/>
</dbReference>
<dbReference type="PANTHER" id="PTHR30537">
    <property type="entry name" value="HTH-TYPE TRANSCRIPTIONAL REGULATOR"/>
    <property type="match status" value="1"/>
</dbReference>
<dbReference type="Gene3D" id="3.40.190.290">
    <property type="match status" value="1"/>
</dbReference>
<dbReference type="FunFam" id="1.10.10.10:FF:000001">
    <property type="entry name" value="LysR family transcriptional regulator"/>
    <property type="match status" value="1"/>
</dbReference>
<protein>
    <submittedName>
        <fullName evidence="6">LysR family transcriptional regulator</fullName>
    </submittedName>
</protein>
<accession>A0A132EXG2</accession>
<feature type="domain" description="HTH lysR-type" evidence="5">
    <location>
        <begin position="4"/>
        <end position="61"/>
    </location>
</feature>